<accession>W4KHN6</accession>
<dbReference type="GO" id="GO:0006281">
    <property type="term" value="P:DNA repair"/>
    <property type="evidence" value="ECO:0007669"/>
    <property type="project" value="UniProtKB-KW"/>
</dbReference>
<dbReference type="InterPro" id="IPR046938">
    <property type="entry name" value="DNA_clamp_sf"/>
</dbReference>
<dbReference type="FunCoup" id="W4KHN6">
    <property type="interactions" value="525"/>
</dbReference>
<dbReference type="STRING" id="747525.W4KHN6"/>
<dbReference type="RefSeq" id="XP_009542228.1">
    <property type="nucleotide sequence ID" value="XM_009543933.1"/>
</dbReference>
<evidence type="ECO:0000256" key="6">
    <source>
        <dbReference type="SAM" id="MobiDB-lite"/>
    </source>
</evidence>
<keyword evidence="4" id="KW-0234">DNA repair</keyword>
<dbReference type="EMBL" id="KI925455">
    <property type="protein sequence ID" value="ETW85363.1"/>
    <property type="molecule type" value="Genomic_DNA"/>
</dbReference>
<gene>
    <name evidence="7" type="ORF">HETIRDRAFT_122682</name>
</gene>
<organism evidence="7 8">
    <name type="scientific">Heterobasidion irregulare (strain TC 32-1)</name>
    <dbReference type="NCBI Taxonomy" id="747525"/>
    <lineage>
        <taxon>Eukaryota</taxon>
        <taxon>Fungi</taxon>
        <taxon>Dikarya</taxon>
        <taxon>Basidiomycota</taxon>
        <taxon>Agaricomycotina</taxon>
        <taxon>Agaricomycetes</taxon>
        <taxon>Russulales</taxon>
        <taxon>Bondarzewiaceae</taxon>
        <taxon>Heterobasidion</taxon>
        <taxon>Heterobasidion annosum species complex</taxon>
    </lineage>
</organism>
<dbReference type="GeneID" id="20666787"/>
<evidence type="ECO:0000313" key="7">
    <source>
        <dbReference type="EMBL" id="ETW85363.1"/>
    </source>
</evidence>
<dbReference type="PRINTS" id="PR01245">
    <property type="entry name" value="RAD1REC1"/>
</dbReference>
<evidence type="ECO:0000256" key="2">
    <source>
        <dbReference type="ARBA" id="ARBA00010991"/>
    </source>
</evidence>
<feature type="region of interest" description="Disordered" evidence="6">
    <location>
        <begin position="120"/>
        <end position="148"/>
    </location>
</feature>
<evidence type="ECO:0000256" key="4">
    <source>
        <dbReference type="ARBA" id="ARBA00023204"/>
    </source>
</evidence>
<comment type="subcellular location">
    <subcellularLocation>
        <location evidence="1">Nucleus</location>
    </subcellularLocation>
</comment>
<evidence type="ECO:0000256" key="1">
    <source>
        <dbReference type="ARBA" id="ARBA00004123"/>
    </source>
</evidence>
<reference evidence="7 8" key="1">
    <citation type="journal article" date="2012" name="New Phytol.">
        <title>Insight into trade-off between wood decay and parasitism from the genome of a fungal forest pathogen.</title>
        <authorList>
            <person name="Olson A."/>
            <person name="Aerts A."/>
            <person name="Asiegbu F."/>
            <person name="Belbahri L."/>
            <person name="Bouzid O."/>
            <person name="Broberg A."/>
            <person name="Canback B."/>
            <person name="Coutinho P.M."/>
            <person name="Cullen D."/>
            <person name="Dalman K."/>
            <person name="Deflorio G."/>
            <person name="van Diepen L.T."/>
            <person name="Dunand C."/>
            <person name="Duplessis S."/>
            <person name="Durling M."/>
            <person name="Gonthier P."/>
            <person name="Grimwood J."/>
            <person name="Fossdal C.G."/>
            <person name="Hansson D."/>
            <person name="Henrissat B."/>
            <person name="Hietala A."/>
            <person name="Himmelstrand K."/>
            <person name="Hoffmeister D."/>
            <person name="Hogberg N."/>
            <person name="James T.Y."/>
            <person name="Karlsson M."/>
            <person name="Kohler A."/>
            <person name="Kues U."/>
            <person name="Lee Y.H."/>
            <person name="Lin Y.C."/>
            <person name="Lind M."/>
            <person name="Lindquist E."/>
            <person name="Lombard V."/>
            <person name="Lucas S."/>
            <person name="Lunden K."/>
            <person name="Morin E."/>
            <person name="Murat C."/>
            <person name="Park J."/>
            <person name="Raffaello T."/>
            <person name="Rouze P."/>
            <person name="Salamov A."/>
            <person name="Schmutz J."/>
            <person name="Solheim H."/>
            <person name="Stahlberg J."/>
            <person name="Velez H."/>
            <person name="de Vries R.P."/>
            <person name="Wiebenga A."/>
            <person name="Woodward S."/>
            <person name="Yakovlev I."/>
            <person name="Garbelotto M."/>
            <person name="Martin F."/>
            <person name="Grigoriev I.V."/>
            <person name="Stenlid J."/>
        </authorList>
    </citation>
    <scope>NUCLEOTIDE SEQUENCE [LARGE SCALE GENOMIC DNA]</scope>
    <source>
        <strain evidence="7 8">TC 32-1</strain>
    </source>
</reference>
<keyword evidence="3" id="KW-0227">DNA damage</keyword>
<dbReference type="Pfam" id="PF02144">
    <property type="entry name" value="Rad1"/>
    <property type="match status" value="1"/>
</dbReference>
<keyword evidence="8" id="KW-1185">Reference proteome</keyword>
<dbReference type="PANTHER" id="PTHR10870:SF0">
    <property type="entry name" value="CELL CYCLE CHECKPOINT PROTEIN RAD1"/>
    <property type="match status" value="1"/>
</dbReference>
<dbReference type="SUPFAM" id="SSF55979">
    <property type="entry name" value="DNA clamp"/>
    <property type="match status" value="1"/>
</dbReference>
<dbReference type="HOGENOM" id="CLU_035332_1_0_1"/>
<dbReference type="InParanoid" id="W4KHN6"/>
<dbReference type="OrthoDB" id="337581at2759"/>
<evidence type="ECO:0008006" key="9">
    <source>
        <dbReference type="Google" id="ProtNLM"/>
    </source>
</evidence>
<feature type="region of interest" description="Disordered" evidence="6">
    <location>
        <begin position="74"/>
        <end position="93"/>
    </location>
</feature>
<dbReference type="GO" id="GO:0030896">
    <property type="term" value="C:checkpoint clamp complex"/>
    <property type="evidence" value="ECO:0007669"/>
    <property type="project" value="TreeGrafter"/>
</dbReference>
<dbReference type="Proteomes" id="UP000030671">
    <property type="component" value="Unassembled WGS sequence"/>
</dbReference>
<evidence type="ECO:0000256" key="5">
    <source>
        <dbReference type="ARBA" id="ARBA00023242"/>
    </source>
</evidence>
<dbReference type="KEGG" id="hir:HETIRDRAFT_122682"/>
<dbReference type="GO" id="GO:0000077">
    <property type="term" value="P:DNA damage checkpoint signaling"/>
    <property type="evidence" value="ECO:0007669"/>
    <property type="project" value="InterPro"/>
</dbReference>
<dbReference type="Gene3D" id="3.70.10.10">
    <property type="match status" value="1"/>
</dbReference>
<protein>
    <recommendedName>
        <fullName evidence="9">Rad1-domain-containing protein</fullName>
    </recommendedName>
</protein>
<comment type="similarity">
    <text evidence="2">Belongs to the rad1 family.</text>
</comment>
<keyword evidence="5" id="KW-0539">Nucleus</keyword>
<proteinExistence type="inferred from homology"/>
<evidence type="ECO:0000256" key="3">
    <source>
        <dbReference type="ARBA" id="ARBA00022763"/>
    </source>
</evidence>
<dbReference type="InterPro" id="IPR003021">
    <property type="entry name" value="Rad1_Rec1_Rad17"/>
</dbReference>
<sequence>MASQIEEEEPLVPILTISVHDLRYFAGLLRGVNFANRATTNITKTGFTVTVEEARTLLATAYVFADTFDEYVYNPPPESRPNSPVPGTQSTDSDFAENTAVEIPLNRLIDCLNLFHTSGAGTSGPKQKSWRHAGDDDEDDDAPHANALDHNGRIDQYFYHGTGEKGAGMRMSYVGPGHPLTFLIAGEAAGPTATFEIATYEAEPHLELPFDADQTVLKIILKSSWLRDALFSLDPSCDKLTFIGNPPIQRDNTRATTSRSAALKPMLRIQANGILGSTEMDYPNDREVLETFECAQTTSFSYRLAHIARTARALQSSTKTSLRIDAEGLLSLQFLMPSPKPRGGTSDAFIEFRCLPLDDDLV</sequence>
<evidence type="ECO:0000313" key="8">
    <source>
        <dbReference type="Proteomes" id="UP000030671"/>
    </source>
</evidence>
<dbReference type="PANTHER" id="PTHR10870">
    <property type="entry name" value="CELL CYCLE CHECKPOINT PROTEIN RAD1"/>
    <property type="match status" value="1"/>
</dbReference>
<dbReference type="eggNOG" id="KOG3194">
    <property type="taxonomic scope" value="Eukaryota"/>
</dbReference>
<name>W4KHN6_HETIT</name>
<dbReference type="AlphaFoldDB" id="W4KHN6"/>